<proteinExistence type="predicted"/>
<dbReference type="SUPFAM" id="SSF53474">
    <property type="entry name" value="alpha/beta-Hydrolases"/>
    <property type="match status" value="1"/>
</dbReference>
<evidence type="ECO:0000313" key="3">
    <source>
        <dbReference type="EMBL" id="ACI97714.1"/>
    </source>
</evidence>
<keyword evidence="4" id="KW-1185">Reference proteome</keyword>
<feature type="region of interest" description="Disordered" evidence="1">
    <location>
        <begin position="24"/>
        <end position="44"/>
    </location>
</feature>
<dbReference type="Proteomes" id="UP000001591">
    <property type="component" value="Chromosome"/>
</dbReference>
<evidence type="ECO:0000256" key="2">
    <source>
        <dbReference type="SAM" id="SignalP"/>
    </source>
</evidence>
<gene>
    <name evidence="3" type="ordered locus">RC1_0264</name>
</gene>
<name>B6IQH8_RHOCS</name>
<protein>
    <submittedName>
        <fullName evidence="3">Serine carboxypeptidase, putative</fullName>
    </submittedName>
</protein>
<dbReference type="InterPro" id="IPR001563">
    <property type="entry name" value="Peptidase_S10"/>
</dbReference>
<dbReference type="KEGG" id="rce:RC1_0264"/>
<accession>B6IQH8</accession>
<dbReference type="GO" id="GO:0006508">
    <property type="term" value="P:proteolysis"/>
    <property type="evidence" value="ECO:0007669"/>
    <property type="project" value="InterPro"/>
</dbReference>
<dbReference type="AlphaFoldDB" id="B6IQH8"/>
<dbReference type="Gene3D" id="3.40.50.1820">
    <property type="entry name" value="alpha/beta hydrolase"/>
    <property type="match status" value="1"/>
</dbReference>
<keyword evidence="3" id="KW-0121">Carboxypeptidase</keyword>
<evidence type="ECO:0000313" key="4">
    <source>
        <dbReference type="Proteomes" id="UP000001591"/>
    </source>
</evidence>
<sequence length="511" mass="56592">MMRVGALLSAFLLALAVASPALSQDAKPPAGKEAEKATDLPEPRTWKVERSGTFAGTKIDYAVVAHETRLKNDKGEPVADMFSIAYLRQGVKDPTRRPVTFLFNGGPGSASLWLHMGVFGPRRIDVPSDGGNAGAPPYPIVDNAQTILDVTDLVFIDPVGTGYSRVVGKGEEKDFLGVSEDARSVAKFIRQWLSDNKRWNSPKFLGGESYGAVRTAAVAKELSKGDSWVSLNGLLLISGAVDFATLDFGRGNDEAYWTFLPSYAANAWYHGKVPNKGNFEAFIEEARRFALDRYAPALLKGNRLTPAERAAIVKELARFTGLSETFIDRANLRVSAARFQKELLRDQGKTIGRFDGRYTGDDFDDAGETFDNDPSYYGVAGAYTVAINDYMERDLGIDMDREYKVLGSMWNRWNWSVGENSSRNGYIDVTPWIGQAMRENKDLRTLSASGYYDLATPFFAKENTLNNNGVPTERVTFTYYQGGHMMYVNKPALDKLVDDVRKFIQAGLKQE</sequence>
<reference evidence="3 4" key="1">
    <citation type="journal article" date="2010" name="BMC Genomics">
        <title>Metabolic flexibility revealed in the genome of the cyst-forming alpha-1 proteobacterium Rhodospirillum centenum.</title>
        <authorList>
            <person name="Lu Y.K."/>
            <person name="Marden J."/>
            <person name="Han M."/>
            <person name="Swingley W.D."/>
            <person name="Mastrian S.D."/>
            <person name="Chowdhury S.R."/>
            <person name="Hao J."/>
            <person name="Helmy T."/>
            <person name="Kim S."/>
            <person name="Kurdoglu A.A."/>
            <person name="Matthies H.J."/>
            <person name="Rollo D."/>
            <person name="Stothard P."/>
            <person name="Blankenship R.E."/>
            <person name="Bauer C.E."/>
            <person name="Touchman J.W."/>
        </authorList>
    </citation>
    <scope>NUCLEOTIDE SEQUENCE [LARGE SCALE GENOMIC DNA]</scope>
    <source>
        <strain evidence="4">ATCC 51521 / SW</strain>
    </source>
</reference>
<dbReference type="EMBL" id="CP000613">
    <property type="protein sequence ID" value="ACI97714.1"/>
    <property type="molecule type" value="Genomic_DNA"/>
</dbReference>
<dbReference type="RefSeq" id="WP_012565505.1">
    <property type="nucleotide sequence ID" value="NC_011420.2"/>
</dbReference>
<dbReference type="GO" id="GO:0004185">
    <property type="term" value="F:serine-type carboxypeptidase activity"/>
    <property type="evidence" value="ECO:0007669"/>
    <property type="project" value="InterPro"/>
</dbReference>
<keyword evidence="3" id="KW-0645">Protease</keyword>
<dbReference type="STRING" id="414684.RC1_0264"/>
<evidence type="ECO:0000256" key="1">
    <source>
        <dbReference type="SAM" id="MobiDB-lite"/>
    </source>
</evidence>
<dbReference type="InterPro" id="IPR029058">
    <property type="entry name" value="AB_hydrolase_fold"/>
</dbReference>
<keyword evidence="2" id="KW-0732">Signal</keyword>
<dbReference type="HOGENOM" id="CLU_032786_0_0_5"/>
<keyword evidence="3" id="KW-0378">Hydrolase</keyword>
<organism evidence="3 4">
    <name type="scientific">Rhodospirillum centenum (strain ATCC 51521 / SW)</name>
    <dbReference type="NCBI Taxonomy" id="414684"/>
    <lineage>
        <taxon>Bacteria</taxon>
        <taxon>Pseudomonadati</taxon>
        <taxon>Pseudomonadota</taxon>
        <taxon>Alphaproteobacteria</taxon>
        <taxon>Rhodospirillales</taxon>
        <taxon>Rhodospirillaceae</taxon>
        <taxon>Rhodospirillum</taxon>
    </lineage>
</organism>
<feature type="chain" id="PRO_5002846660" evidence="2">
    <location>
        <begin position="24"/>
        <end position="511"/>
    </location>
</feature>
<dbReference type="eggNOG" id="COG2939">
    <property type="taxonomic scope" value="Bacteria"/>
</dbReference>
<feature type="signal peptide" evidence="2">
    <location>
        <begin position="1"/>
        <end position="23"/>
    </location>
</feature>
<dbReference type="Pfam" id="PF00450">
    <property type="entry name" value="Peptidase_S10"/>
    <property type="match status" value="1"/>
</dbReference>
<feature type="compositionally biased region" description="Basic and acidic residues" evidence="1">
    <location>
        <begin position="30"/>
        <end position="44"/>
    </location>
</feature>